<accession>A0ABY6DRI6</accession>
<evidence type="ECO:0000313" key="3">
    <source>
        <dbReference type="Proteomes" id="UP001061302"/>
    </source>
</evidence>
<evidence type="ECO:0000259" key="1">
    <source>
        <dbReference type="PROSITE" id="PS51832"/>
    </source>
</evidence>
<proteinExistence type="predicted"/>
<reference evidence="2" key="1">
    <citation type="submission" date="2022-10" db="EMBL/GenBank/DDBJ databases">
        <title>Chitiniphilus purpureus sp. nov., a novel chitin-degrading bacterium isolated from crawfish pond sediment.</title>
        <authorList>
            <person name="Li K."/>
        </authorList>
    </citation>
    <scope>NUCLEOTIDE SEQUENCE</scope>
    <source>
        <strain evidence="2">CD1</strain>
    </source>
</reference>
<dbReference type="CDD" id="cd00077">
    <property type="entry name" value="HDc"/>
    <property type="match status" value="1"/>
</dbReference>
<feature type="domain" description="HD-GYP" evidence="1">
    <location>
        <begin position="120"/>
        <end position="316"/>
    </location>
</feature>
<name>A0ABY6DRI6_9NEIS</name>
<gene>
    <name evidence="2" type="ORF">N8I74_01395</name>
</gene>
<dbReference type="InterPro" id="IPR037522">
    <property type="entry name" value="HD_GYP_dom"/>
</dbReference>
<dbReference type="InterPro" id="IPR003607">
    <property type="entry name" value="HD/PDEase_dom"/>
</dbReference>
<dbReference type="SUPFAM" id="SSF109604">
    <property type="entry name" value="HD-domain/PDEase-like"/>
    <property type="match status" value="1"/>
</dbReference>
<dbReference type="Gene3D" id="1.10.3210.10">
    <property type="entry name" value="Hypothetical protein af1432"/>
    <property type="match status" value="1"/>
</dbReference>
<protein>
    <recommendedName>
        <fullName evidence="1">HD-GYP domain-containing protein</fullName>
    </recommendedName>
</protein>
<sequence length="389" mass="41794">MASYSRVRCTDVQLGQALPWDVFDGKGLLLLSRGQRVGSEAQLARLLEIGVYADSEALARTRNAPQRERLIPGSARPPSVLAMLDAAQQRLEQLLQNPTPWIQARRLEAEVMQLAALVENASRCDPNVALARVLLRQDGRYPARHMVNVAVVARLAAVSMALPPETVRAVVCAALTMNVTMASLQDTLQQQRGPLSPAQRQGLQRHPEEAHALLQRAGVTDPVWLGAVLQHHERSDGSGYPAGLCGEAISPAAHLLALADLFCAQVTPSAYRQTALPNVVLRSILLARGKDVDLLAAGYFIKTLGVYPPGQLVRLANGEVGVVAKHGSKASCPLVASLIGPRGAPLSLVLRRDTAEALYAIREAVDADRFGAFIRPEAVWGDTARSIDA</sequence>
<keyword evidence="3" id="KW-1185">Reference proteome</keyword>
<dbReference type="PANTHER" id="PTHR43155:SF2">
    <property type="entry name" value="CYCLIC DI-GMP PHOSPHODIESTERASE PA4108"/>
    <property type="match status" value="1"/>
</dbReference>
<dbReference type="PANTHER" id="PTHR43155">
    <property type="entry name" value="CYCLIC DI-GMP PHOSPHODIESTERASE PA4108-RELATED"/>
    <property type="match status" value="1"/>
</dbReference>
<dbReference type="Pfam" id="PF13487">
    <property type="entry name" value="HD_5"/>
    <property type="match status" value="1"/>
</dbReference>
<dbReference type="PROSITE" id="PS51832">
    <property type="entry name" value="HD_GYP"/>
    <property type="match status" value="1"/>
</dbReference>
<organism evidence="2 3">
    <name type="scientific">Chitiniphilus purpureus</name>
    <dbReference type="NCBI Taxonomy" id="2981137"/>
    <lineage>
        <taxon>Bacteria</taxon>
        <taxon>Pseudomonadati</taxon>
        <taxon>Pseudomonadota</taxon>
        <taxon>Betaproteobacteria</taxon>
        <taxon>Neisseriales</taxon>
        <taxon>Chitinibacteraceae</taxon>
        <taxon>Chitiniphilus</taxon>
    </lineage>
</organism>
<dbReference type="Proteomes" id="UP001061302">
    <property type="component" value="Chromosome"/>
</dbReference>
<dbReference type="RefSeq" id="WP_263125131.1">
    <property type="nucleotide sequence ID" value="NZ_CP106753.1"/>
</dbReference>
<dbReference type="EMBL" id="CP106753">
    <property type="protein sequence ID" value="UXY15696.1"/>
    <property type="molecule type" value="Genomic_DNA"/>
</dbReference>
<evidence type="ECO:0000313" key="2">
    <source>
        <dbReference type="EMBL" id="UXY15696.1"/>
    </source>
</evidence>